<evidence type="ECO:0000256" key="5">
    <source>
        <dbReference type="ARBA" id="ARBA00022801"/>
    </source>
</evidence>
<dbReference type="NCBIfam" id="TIGR01856">
    <property type="entry name" value="hisJ_fam"/>
    <property type="match status" value="1"/>
</dbReference>
<dbReference type="InterPro" id="IPR004013">
    <property type="entry name" value="PHP_dom"/>
</dbReference>
<sequence length="264" mass="30039">MPPDYHTHTPLCKHAEGHPREYAARAVDLGLPELGLSDHSPMQTYFDDWRMAWEEFPKYLEMVDEARAAHPSLPIRLGLEVDYLQGGEAWVEELSKAADFDYLIGSVHYIAPGWDVDNPKYISRFTEGSVDEIWALYFHLYEKAIRSRLFDFMGHPDLPKKFGFRASGDLRRFYEPVIQALVDTDTAFEINTAGLRKDVREMYPAREFLVLAHSAGVPLLINSDAHAPGEVGADFAQAVQLAQDVGYTHSARFEKRRRTLAPLD</sequence>
<evidence type="ECO:0000256" key="4">
    <source>
        <dbReference type="ARBA" id="ARBA00022605"/>
    </source>
</evidence>
<dbReference type="GO" id="GO:0005737">
    <property type="term" value="C:cytoplasm"/>
    <property type="evidence" value="ECO:0007669"/>
    <property type="project" value="TreeGrafter"/>
</dbReference>
<protein>
    <recommendedName>
        <fullName evidence="3 8">Histidinol-phosphatase</fullName>
        <shortName evidence="8">HolPase</shortName>
        <ecNumber evidence="3 8">3.1.3.15</ecNumber>
    </recommendedName>
</protein>
<dbReference type="Gene3D" id="3.20.20.140">
    <property type="entry name" value="Metal-dependent hydrolases"/>
    <property type="match status" value="1"/>
</dbReference>
<feature type="domain" description="PHP" evidence="9">
    <location>
        <begin position="4"/>
        <end position="193"/>
    </location>
</feature>
<evidence type="ECO:0000256" key="6">
    <source>
        <dbReference type="ARBA" id="ARBA00023102"/>
    </source>
</evidence>
<dbReference type="GO" id="GO:0004401">
    <property type="term" value="F:histidinol-phosphatase activity"/>
    <property type="evidence" value="ECO:0007669"/>
    <property type="project" value="UniProtKB-UniRule"/>
</dbReference>
<reference evidence="10 11" key="1">
    <citation type="submission" date="2018-06" db="EMBL/GenBank/DDBJ databases">
        <title>Genomic Encyclopedia of Type Strains, Phase IV (KMG-IV): sequencing the most valuable type-strain genomes for metagenomic binning, comparative biology and taxonomic classification.</title>
        <authorList>
            <person name="Goeker M."/>
        </authorList>
    </citation>
    <scope>NUCLEOTIDE SEQUENCE [LARGE SCALE GENOMIC DNA]</scope>
    <source>
        <strain evidence="10 11">DSM 25532</strain>
    </source>
</reference>
<evidence type="ECO:0000313" key="11">
    <source>
        <dbReference type="Proteomes" id="UP000253426"/>
    </source>
</evidence>
<keyword evidence="6 8" id="KW-0368">Histidine biosynthesis</keyword>
<dbReference type="Pfam" id="PF02811">
    <property type="entry name" value="PHP"/>
    <property type="match status" value="1"/>
</dbReference>
<comment type="similarity">
    <text evidence="2 8">Belongs to the PHP hydrolase family. HisK subfamily.</text>
</comment>
<evidence type="ECO:0000256" key="3">
    <source>
        <dbReference type="ARBA" id="ARBA00013085"/>
    </source>
</evidence>
<dbReference type="InterPro" id="IPR016195">
    <property type="entry name" value="Pol/histidinol_Pase-like"/>
</dbReference>
<gene>
    <name evidence="10" type="ORF">DES53_105158</name>
</gene>
<keyword evidence="4 8" id="KW-0028">Amino-acid biosynthesis</keyword>
<dbReference type="Proteomes" id="UP000253426">
    <property type="component" value="Unassembled WGS sequence"/>
</dbReference>
<dbReference type="InterPro" id="IPR010140">
    <property type="entry name" value="Histidinol_P_phosphatase_HisJ"/>
</dbReference>
<dbReference type="RefSeq" id="WP_113959235.1">
    <property type="nucleotide sequence ID" value="NZ_QNRR01000005.1"/>
</dbReference>
<dbReference type="PANTHER" id="PTHR21039">
    <property type="entry name" value="HISTIDINOL PHOSPHATASE-RELATED"/>
    <property type="match status" value="1"/>
</dbReference>
<dbReference type="EC" id="3.1.3.15" evidence="3 8"/>
<dbReference type="AlphaFoldDB" id="A0A366HLE1"/>
<evidence type="ECO:0000256" key="7">
    <source>
        <dbReference type="ARBA" id="ARBA00049158"/>
    </source>
</evidence>
<dbReference type="CDD" id="cd12110">
    <property type="entry name" value="PHP_HisPPase_Hisj_like"/>
    <property type="match status" value="1"/>
</dbReference>
<evidence type="ECO:0000313" key="10">
    <source>
        <dbReference type="EMBL" id="RBP43759.1"/>
    </source>
</evidence>
<name>A0A366HLE1_9BACT</name>
<comment type="caution">
    <text evidence="10">The sequence shown here is derived from an EMBL/GenBank/DDBJ whole genome shotgun (WGS) entry which is preliminary data.</text>
</comment>
<dbReference type="GO" id="GO:0000105">
    <property type="term" value="P:L-histidine biosynthetic process"/>
    <property type="evidence" value="ECO:0007669"/>
    <property type="project" value="UniProtKB-UniRule"/>
</dbReference>
<dbReference type="OrthoDB" id="9775255at2"/>
<dbReference type="PANTHER" id="PTHR21039:SF0">
    <property type="entry name" value="HISTIDINOL-PHOSPHATASE"/>
    <property type="match status" value="1"/>
</dbReference>
<organism evidence="10 11">
    <name type="scientific">Roseimicrobium gellanilyticum</name>
    <dbReference type="NCBI Taxonomy" id="748857"/>
    <lineage>
        <taxon>Bacteria</taxon>
        <taxon>Pseudomonadati</taxon>
        <taxon>Verrucomicrobiota</taxon>
        <taxon>Verrucomicrobiia</taxon>
        <taxon>Verrucomicrobiales</taxon>
        <taxon>Verrucomicrobiaceae</taxon>
        <taxon>Roseimicrobium</taxon>
    </lineage>
</organism>
<dbReference type="SUPFAM" id="SSF89550">
    <property type="entry name" value="PHP domain-like"/>
    <property type="match status" value="1"/>
</dbReference>
<evidence type="ECO:0000256" key="1">
    <source>
        <dbReference type="ARBA" id="ARBA00004970"/>
    </source>
</evidence>
<evidence type="ECO:0000256" key="2">
    <source>
        <dbReference type="ARBA" id="ARBA00009152"/>
    </source>
</evidence>
<keyword evidence="5 8" id="KW-0378">Hydrolase</keyword>
<comment type="pathway">
    <text evidence="1 8">Amino-acid biosynthesis; L-histidine biosynthesis; L-histidine from 5-phospho-alpha-D-ribose 1-diphosphate: step 8/9.</text>
</comment>
<dbReference type="EMBL" id="QNRR01000005">
    <property type="protein sequence ID" value="RBP43759.1"/>
    <property type="molecule type" value="Genomic_DNA"/>
</dbReference>
<dbReference type="NCBIfam" id="NF005596">
    <property type="entry name" value="PRK07328.1"/>
    <property type="match status" value="1"/>
</dbReference>
<accession>A0A366HLE1</accession>
<keyword evidence="11" id="KW-1185">Reference proteome</keyword>
<comment type="catalytic activity">
    <reaction evidence="7 8">
        <text>L-histidinol phosphate + H2O = L-histidinol + phosphate</text>
        <dbReference type="Rhea" id="RHEA:14465"/>
        <dbReference type="ChEBI" id="CHEBI:15377"/>
        <dbReference type="ChEBI" id="CHEBI:43474"/>
        <dbReference type="ChEBI" id="CHEBI:57699"/>
        <dbReference type="ChEBI" id="CHEBI:57980"/>
        <dbReference type="EC" id="3.1.3.15"/>
    </reaction>
</comment>
<evidence type="ECO:0000259" key="9">
    <source>
        <dbReference type="Pfam" id="PF02811"/>
    </source>
</evidence>
<evidence type="ECO:0000256" key="8">
    <source>
        <dbReference type="RuleBase" id="RU366003"/>
    </source>
</evidence>
<dbReference type="UniPathway" id="UPA00031">
    <property type="reaction ID" value="UER00013"/>
</dbReference>
<proteinExistence type="inferred from homology"/>